<evidence type="ECO:0000313" key="2">
    <source>
        <dbReference type="Proteomes" id="UP000028933"/>
    </source>
</evidence>
<dbReference type="RefSeq" id="WP_024565230.1">
    <property type="nucleotide sequence ID" value="NZ_CP007547.1"/>
</dbReference>
<gene>
    <name evidence="1" type="ORF">BD94_1096</name>
</gene>
<name>A0A077EBD5_9FLAO</name>
<dbReference type="Proteomes" id="UP000028933">
    <property type="component" value="Chromosome"/>
</dbReference>
<accession>A0A077EBD5</accession>
<reference evidence="1" key="2">
    <citation type="journal article" date="2015" name="Genome Biol. Evol.">
        <title>Complete Genome Sequence and Transcriptomic Analysis of the Novel Pathogen Elizabethkingia anophelis in Response to Oxidative Stress.</title>
        <authorList>
            <person name="Li Y."/>
            <person name="Liu Y."/>
            <person name="Chew S.C."/>
            <person name="Tay M."/>
            <person name="Salido M.M."/>
            <person name="Teo J."/>
            <person name="Lauro F.M."/>
            <person name="Givskov M."/>
            <person name="Yang L."/>
        </authorList>
    </citation>
    <scope>NUCLEOTIDE SEQUENCE</scope>
    <source>
        <strain evidence="1">NUHP1</strain>
    </source>
</reference>
<proteinExistence type="predicted"/>
<protein>
    <submittedName>
        <fullName evidence="1">Uncharacterized protein</fullName>
    </submittedName>
</protein>
<organism evidence="1 2">
    <name type="scientific">Elizabethkingia anophelis NUHP1</name>
    <dbReference type="NCBI Taxonomy" id="1338011"/>
    <lineage>
        <taxon>Bacteria</taxon>
        <taxon>Pseudomonadati</taxon>
        <taxon>Bacteroidota</taxon>
        <taxon>Flavobacteriia</taxon>
        <taxon>Flavobacteriales</taxon>
        <taxon>Weeksellaceae</taxon>
        <taxon>Elizabethkingia</taxon>
    </lineage>
</organism>
<dbReference type="STRING" id="1338011.BD94_1096"/>
<reference evidence="1" key="1">
    <citation type="journal article" date="2013" name="Lancet">
        <title>First case of E anophelis outbreak in an intensive-care unit.</title>
        <authorList>
            <person name="Teo J."/>
            <person name="Tan S.Y."/>
            <person name="Tay M."/>
            <person name="Ding Y."/>
            <person name="Kjelleberg S."/>
            <person name="Givskov M."/>
            <person name="Lin R.T."/>
            <person name="Yang L."/>
        </authorList>
    </citation>
    <scope>NUCLEOTIDE SEQUENCE [LARGE SCALE GENOMIC DNA]</scope>
    <source>
        <strain evidence="1">NUHP1</strain>
    </source>
</reference>
<dbReference type="eggNOG" id="ENOG5033546">
    <property type="taxonomic scope" value="Bacteria"/>
</dbReference>
<dbReference type="EMBL" id="CP007547">
    <property type="protein sequence ID" value="AIL44871.1"/>
    <property type="molecule type" value="Genomic_DNA"/>
</dbReference>
<dbReference type="AlphaFoldDB" id="A0A077EBD5"/>
<evidence type="ECO:0000313" key="1">
    <source>
        <dbReference type="EMBL" id="AIL44871.1"/>
    </source>
</evidence>
<dbReference type="KEGG" id="eao:BD94_1096"/>
<sequence length="202" mass="23195">MIKKHYIFILLMLFSFTKAQNIHEIRLFQKSKNFIIFFSIDNTYIAMDSQGRVLSLFQKSKNPGYFNNIITPNGQSVSTTEDSDFDYIKDNNNPIIKNSSNNNIEYYTSFTSNDRGKIRAVNGEIFQYYSELSDGLAGNIKSIGNINFSYYGSFNSYEKGKIRSIGGIVFSYFNEFDSYKTGKIKSIKGNNNNTNITIINDY</sequence>
<dbReference type="HOGENOM" id="CLU_1352860_0_0_10"/>